<sequence>MPVTALEVYDFMRLSLRDDNEKRWNHDFTSFGLIAKGLFVFHHAALLQPAMNNRFQ</sequence>
<reference evidence="2 3" key="2">
    <citation type="submission" date="2024-03" db="EMBL/GenBank/DDBJ databases">
        <title>The Genome Sequence of Enterococcus sp. DIV0205d.</title>
        <authorList>
            <consortium name="The Broad Institute Genomics Platform"/>
            <consortium name="The Broad Institute Microbial Omics Core"/>
            <consortium name="The Broad Institute Genomic Center for Infectious Diseases"/>
            <person name="Earl A."/>
            <person name="Manson A."/>
            <person name="Gilmore M."/>
            <person name="Schwartman J."/>
            <person name="Shea T."/>
            <person name="Abouelleil A."/>
            <person name="Cao P."/>
            <person name="Chapman S."/>
            <person name="Cusick C."/>
            <person name="Young S."/>
            <person name="Neafsey D."/>
            <person name="Nusbaum C."/>
            <person name="Birren B."/>
        </authorList>
    </citation>
    <scope>NUCLEOTIDE SEQUENCE [LARGE SCALE GENOMIC DNA]</scope>
    <source>
        <strain evidence="2 3">7F3_DIV0205</strain>
    </source>
</reference>
<dbReference type="AlphaFoldDB" id="A0AAQ3W9H1"/>
<name>A0AAQ3W9H1_9ENTE</name>
<dbReference type="EMBL" id="CP147244">
    <property type="protein sequence ID" value="WYK00724.1"/>
    <property type="molecule type" value="Genomic_DNA"/>
</dbReference>
<gene>
    <name evidence="2" type="ORF">A5821_001822</name>
</gene>
<dbReference type="Proteomes" id="UP000194948">
    <property type="component" value="Chromosome"/>
</dbReference>
<protein>
    <submittedName>
        <fullName evidence="2">Uncharacterized protein</fullName>
    </submittedName>
</protein>
<evidence type="ECO:0000313" key="2">
    <source>
        <dbReference type="EMBL" id="WYK00724.1"/>
    </source>
</evidence>
<evidence type="ECO:0000256" key="1">
    <source>
        <dbReference type="SAM" id="Phobius"/>
    </source>
</evidence>
<evidence type="ECO:0000313" key="3">
    <source>
        <dbReference type="Proteomes" id="UP000194948"/>
    </source>
</evidence>
<reference evidence="3" key="1">
    <citation type="submission" date="2017-05" db="EMBL/GenBank/DDBJ databases">
        <title>The Genome Sequence of EEnterococcus faecalis 9F2_4866.</title>
        <authorList>
            <consortium name="The Broad Institute Genomics Platform"/>
            <consortium name="The Broad Institute Genomic Center for Infectious Diseases"/>
            <person name="Earl A."/>
            <person name="Manson A."/>
            <person name="Schwartman J."/>
            <person name="Gilmore M."/>
            <person name="Abouelleil A."/>
            <person name="Cao P."/>
            <person name="Chapman S."/>
            <person name="Cusick C."/>
            <person name="Shea T."/>
            <person name="Young S."/>
            <person name="Neafsey D."/>
            <person name="Nusbaum C."/>
            <person name="Birren B."/>
        </authorList>
    </citation>
    <scope>NUCLEOTIDE SEQUENCE [LARGE SCALE GENOMIC DNA]</scope>
    <source>
        <strain evidence="3">7F3_DIV0205</strain>
    </source>
</reference>
<proteinExistence type="predicted"/>
<keyword evidence="1" id="KW-0812">Transmembrane</keyword>
<accession>A0AAQ3W9H1</accession>
<feature type="transmembrane region" description="Helical" evidence="1">
    <location>
        <begin position="28"/>
        <end position="47"/>
    </location>
</feature>
<keyword evidence="3" id="KW-1185">Reference proteome</keyword>
<organism evidence="2 3">
    <name type="scientific">Candidatus Enterococcus palustris</name>
    <dbReference type="NCBI Taxonomy" id="1834189"/>
    <lineage>
        <taxon>Bacteria</taxon>
        <taxon>Bacillati</taxon>
        <taxon>Bacillota</taxon>
        <taxon>Bacilli</taxon>
        <taxon>Lactobacillales</taxon>
        <taxon>Enterococcaceae</taxon>
        <taxon>Enterococcus</taxon>
    </lineage>
</organism>
<keyword evidence="1" id="KW-0472">Membrane</keyword>
<keyword evidence="1" id="KW-1133">Transmembrane helix</keyword>